<dbReference type="Gene3D" id="1.10.10.60">
    <property type="entry name" value="Homeodomain-like"/>
    <property type="match status" value="1"/>
</dbReference>
<proteinExistence type="predicted"/>
<dbReference type="Pfam" id="PF12833">
    <property type="entry name" value="HTH_18"/>
    <property type="match status" value="1"/>
</dbReference>
<keyword evidence="2" id="KW-0238">DNA-binding</keyword>
<dbReference type="InterPro" id="IPR035418">
    <property type="entry name" value="AraC-bd_2"/>
</dbReference>
<dbReference type="InterPro" id="IPR050204">
    <property type="entry name" value="AraC_XylS_family_regulators"/>
</dbReference>
<reference evidence="5 6" key="1">
    <citation type="journal article" date="2015" name="Genome Announc.">
        <title>Draft Genome Sequence of Rhodococcus rhodochrous Strain KG-21, a Soil Isolate from Oil Fields of Krishna-Godavari Basin, India.</title>
        <authorList>
            <person name="Dawar C."/>
            <person name="Aggarwal R.K."/>
        </authorList>
    </citation>
    <scope>NUCLEOTIDE SEQUENCE [LARGE SCALE GENOMIC DNA]</scope>
    <source>
        <strain evidence="5 6">KG-21</strain>
    </source>
</reference>
<dbReference type="Pfam" id="PF14525">
    <property type="entry name" value="AraC_binding_2"/>
    <property type="match status" value="1"/>
</dbReference>
<dbReference type="RefSeq" id="WP_054372584.1">
    <property type="nucleotide sequence ID" value="NZ_AZYO01000020.1"/>
</dbReference>
<evidence type="ECO:0000313" key="6">
    <source>
        <dbReference type="Proteomes" id="UP000037712"/>
    </source>
</evidence>
<dbReference type="PATRIC" id="fig|1441923.3.peg.2261"/>
<dbReference type="InterPro" id="IPR009057">
    <property type="entry name" value="Homeodomain-like_sf"/>
</dbReference>
<name>A0A0M8PQ82_RHORH</name>
<evidence type="ECO:0000256" key="3">
    <source>
        <dbReference type="ARBA" id="ARBA00023163"/>
    </source>
</evidence>
<dbReference type="InterPro" id="IPR018060">
    <property type="entry name" value="HTH_AraC"/>
</dbReference>
<sequence length="310" mass="34179">MYRKIELRGRPGFEAMASDAGNRTELSVPDVTQFRFRMEICDVGALTVGRVQMSPHRALPGLVEDGEVANVCLMLSGEQVVDDGTTRVHIKVGRIVLQVGWNRYEAVDADGSDLLLVRIPRHRLEERGLDLEETSVTFGPAKPTMSVHALNAVAMAMLRERGRRNTTAAPRGVENALIELVVGLHHESLGYGADSGELRGSVYARALTLIRTHHHDPTLSPTVIAERLQLSLRSLQRAFAAHDTTVAFQIRRLRAHRAAALLQEPAYTRTTVAEIAAITGFASSAELRRALRTVRGVSPAELRPRRARPR</sequence>
<dbReference type="AlphaFoldDB" id="A0A0M8PQ82"/>
<dbReference type="SMART" id="SM00342">
    <property type="entry name" value="HTH_ARAC"/>
    <property type="match status" value="1"/>
</dbReference>
<dbReference type="GO" id="GO:0003700">
    <property type="term" value="F:DNA-binding transcription factor activity"/>
    <property type="evidence" value="ECO:0007669"/>
    <property type="project" value="InterPro"/>
</dbReference>
<comment type="caution">
    <text evidence="5">The sequence shown here is derived from an EMBL/GenBank/DDBJ whole genome shotgun (WGS) entry which is preliminary data.</text>
</comment>
<dbReference type="PROSITE" id="PS01124">
    <property type="entry name" value="HTH_ARAC_FAMILY_2"/>
    <property type="match status" value="1"/>
</dbReference>
<evidence type="ECO:0000259" key="4">
    <source>
        <dbReference type="PROSITE" id="PS01124"/>
    </source>
</evidence>
<dbReference type="PANTHER" id="PTHR46796">
    <property type="entry name" value="HTH-TYPE TRANSCRIPTIONAL ACTIVATOR RHAS-RELATED"/>
    <property type="match status" value="1"/>
</dbReference>
<organism evidence="5 6">
    <name type="scientific">Rhodococcus rhodochrous KG-21</name>
    <dbReference type="NCBI Taxonomy" id="1441923"/>
    <lineage>
        <taxon>Bacteria</taxon>
        <taxon>Bacillati</taxon>
        <taxon>Actinomycetota</taxon>
        <taxon>Actinomycetes</taxon>
        <taxon>Mycobacteriales</taxon>
        <taxon>Nocardiaceae</taxon>
        <taxon>Rhodococcus</taxon>
    </lineage>
</organism>
<dbReference type="GO" id="GO:0043565">
    <property type="term" value="F:sequence-specific DNA binding"/>
    <property type="evidence" value="ECO:0007669"/>
    <property type="project" value="InterPro"/>
</dbReference>
<feature type="domain" description="HTH araC/xylS-type" evidence="4">
    <location>
        <begin position="204"/>
        <end position="305"/>
    </location>
</feature>
<evidence type="ECO:0000256" key="2">
    <source>
        <dbReference type="ARBA" id="ARBA00023125"/>
    </source>
</evidence>
<gene>
    <name evidence="5" type="ORF">Z051_10220</name>
</gene>
<dbReference type="SUPFAM" id="SSF46689">
    <property type="entry name" value="Homeodomain-like"/>
    <property type="match status" value="1"/>
</dbReference>
<dbReference type="Proteomes" id="UP000037712">
    <property type="component" value="Unassembled WGS sequence"/>
</dbReference>
<dbReference type="EMBL" id="AZYO01000020">
    <property type="protein sequence ID" value="KOS56328.1"/>
    <property type="molecule type" value="Genomic_DNA"/>
</dbReference>
<keyword evidence="3" id="KW-0804">Transcription</keyword>
<accession>A0A0M8PQ82</accession>
<evidence type="ECO:0000313" key="5">
    <source>
        <dbReference type="EMBL" id="KOS56328.1"/>
    </source>
</evidence>
<reference evidence="6" key="2">
    <citation type="submission" date="2015-01" db="EMBL/GenBank/DDBJ databases">
        <title>Draft genome sequence of potential hydrocarbon metabolising strain of Rhodococcus rhodochrous.</title>
        <authorList>
            <person name="Aggarwal R.K."/>
            <person name="Dawar C."/>
        </authorList>
    </citation>
    <scope>NUCLEOTIDE SEQUENCE [LARGE SCALE GENOMIC DNA]</scope>
    <source>
        <strain evidence="6">KG-21</strain>
    </source>
</reference>
<keyword evidence="1" id="KW-0805">Transcription regulation</keyword>
<evidence type="ECO:0000256" key="1">
    <source>
        <dbReference type="ARBA" id="ARBA00023015"/>
    </source>
</evidence>
<protein>
    <submittedName>
        <fullName evidence="5">AraC family transcriptional regulator</fullName>
    </submittedName>
</protein>